<evidence type="ECO:0000259" key="10">
    <source>
        <dbReference type="Pfam" id="PF08511"/>
    </source>
</evidence>
<evidence type="ECO:0000256" key="4">
    <source>
        <dbReference type="ARBA" id="ARBA00022688"/>
    </source>
</evidence>
<accession>A0ABR0FDE5</accession>
<keyword evidence="6 8" id="KW-0446">Lipid-binding</keyword>
<dbReference type="Gene3D" id="1.10.357.10">
    <property type="entry name" value="Tetracycline Repressor, domain 2"/>
    <property type="match status" value="1"/>
</dbReference>
<organism evidence="11 12">
    <name type="scientific">Podospora bellae-mahoneyi</name>
    <dbReference type="NCBI Taxonomy" id="2093777"/>
    <lineage>
        <taxon>Eukaryota</taxon>
        <taxon>Fungi</taxon>
        <taxon>Dikarya</taxon>
        <taxon>Ascomycota</taxon>
        <taxon>Pezizomycotina</taxon>
        <taxon>Sordariomycetes</taxon>
        <taxon>Sordariomycetidae</taxon>
        <taxon>Sordariales</taxon>
        <taxon>Podosporaceae</taxon>
        <taxon>Podospora</taxon>
    </lineage>
</organism>
<dbReference type="NCBIfam" id="TIGR02396">
    <property type="entry name" value="diverge_rpsU"/>
    <property type="match status" value="1"/>
</dbReference>
<comment type="subcellular location">
    <subcellularLocation>
        <location evidence="1 8">Mitochondrion</location>
    </subcellularLocation>
</comment>
<gene>
    <name evidence="11" type="primary">COQ9</name>
    <name evidence="11" type="ORF">QC761_505770</name>
</gene>
<evidence type="ECO:0000256" key="6">
    <source>
        <dbReference type="ARBA" id="ARBA00023121"/>
    </source>
</evidence>
<proteinExistence type="inferred from homology"/>
<dbReference type="PANTHER" id="PTHR21427">
    <property type="entry name" value="UBIQUINONE BIOSYNTHESIS PROTEIN COQ9, MITOCHONDRIAL"/>
    <property type="match status" value="1"/>
</dbReference>
<feature type="compositionally biased region" description="Low complexity" evidence="9">
    <location>
        <begin position="92"/>
        <end position="102"/>
    </location>
</feature>
<feature type="region of interest" description="Disordered" evidence="9">
    <location>
        <begin position="42"/>
        <end position="112"/>
    </location>
</feature>
<reference evidence="11 12" key="1">
    <citation type="journal article" date="2023" name="bioRxiv">
        <title>High-quality genome assemblies of four members of thePodospora anserinaspecies complex.</title>
        <authorList>
            <person name="Ament-Velasquez S.L."/>
            <person name="Vogan A.A."/>
            <person name="Wallerman O."/>
            <person name="Hartmann F."/>
            <person name="Gautier V."/>
            <person name="Silar P."/>
            <person name="Giraud T."/>
            <person name="Johannesson H."/>
        </authorList>
    </citation>
    <scope>NUCLEOTIDE SEQUENCE [LARGE SCALE GENOMIC DNA]</scope>
    <source>
        <strain evidence="11 12">CBS 112042</strain>
    </source>
</reference>
<evidence type="ECO:0000256" key="8">
    <source>
        <dbReference type="RuleBase" id="RU366063"/>
    </source>
</evidence>
<evidence type="ECO:0000256" key="7">
    <source>
        <dbReference type="ARBA" id="ARBA00023128"/>
    </source>
</evidence>
<keyword evidence="7 8" id="KW-0496">Mitochondrion</keyword>
<dbReference type="InterPro" id="IPR013718">
    <property type="entry name" value="COQ9_C"/>
</dbReference>
<keyword evidence="4 8" id="KW-0831">Ubiquinone biosynthesis</keyword>
<comment type="function">
    <text evidence="8">Membrane-associated protein that warps the membrane surface to access and bind aromatic isoprenes with high specificity, including ubiquinone (CoQ) isoprene intermediates and presents them directly to Coq7, therefore facilitating the Coq7-mediated hydroxylase step. Participates in the biosynthesis of coenzyme Q, also named ubiquinone, an essential lipid-soluble electron transporter for aerobic cellular respiration.</text>
</comment>
<keyword evidence="12" id="KW-1185">Reference proteome</keyword>
<evidence type="ECO:0000256" key="1">
    <source>
        <dbReference type="ARBA" id="ARBA00004173"/>
    </source>
</evidence>
<dbReference type="PANTHER" id="PTHR21427:SF19">
    <property type="entry name" value="UBIQUINONE BIOSYNTHESIS PROTEIN COQ9, MITOCHONDRIAL"/>
    <property type="match status" value="1"/>
</dbReference>
<comment type="pathway">
    <text evidence="2 8">Cofactor biosynthesis; ubiquinone biosynthesis.</text>
</comment>
<feature type="domain" description="COQ9 C-terminal" evidence="10">
    <location>
        <begin position="224"/>
        <end position="294"/>
    </location>
</feature>
<dbReference type="GeneID" id="87899281"/>
<comment type="caution">
    <text evidence="11">The sequence shown here is derived from an EMBL/GenBank/DDBJ whole genome shotgun (WGS) entry which is preliminary data.</text>
</comment>
<dbReference type="Proteomes" id="UP001322138">
    <property type="component" value="Unassembled WGS sequence"/>
</dbReference>
<dbReference type="RefSeq" id="XP_062730969.1">
    <property type="nucleotide sequence ID" value="XM_062879799.1"/>
</dbReference>
<feature type="compositionally biased region" description="Low complexity" evidence="9">
    <location>
        <begin position="65"/>
        <end position="84"/>
    </location>
</feature>
<evidence type="ECO:0000313" key="11">
    <source>
        <dbReference type="EMBL" id="KAK4641993.1"/>
    </source>
</evidence>
<protein>
    <recommendedName>
        <fullName evidence="8">Ubiquinone biosynthesis protein</fullName>
    </recommendedName>
</protein>
<evidence type="ECO:0000256" key="9">
    <source>
        <dbReference type="SAM" id="MobiDB-lite"/>
    </source>
</evidence>
<keyword evidence="11" id="KW-0830">Ubiquinone</keyword>
<dbReference type="Pfam" id="PF08511">
    <property type="entry name" value="COQ9"/>
    <property type="match status" value="1"/>
</dbReference>
<name>A0ABR0FDE5_9PEZI</name>
<evidence type="ECO:0000313" key="12">
    <source>
        <dbReference type="Proteomes" id="UP001322138"/>
    </source>
</evidence>
<dbReference type="InterPro" id="IPR012762">
    <property type="entry name" value="Ubiq_biosynth_COQ9"/>
</dbReference>
<evidence type="ECO:0000256" key="3">
    <source>
        <dbReference type="ARBA" id="ARBA00010766"/>
    </source>
</evidence>
<dbReference type="EMBL" id="JAFFGZ010000007">
    <property type="protein sequence ID" value="KAK4641993.1"/>
    <property type="molecule type" value="Genomic_DNA"/>
</dbReference>
<sequence length="323" mass="35399">MVALSVKMYVVENILGKKHQTMASPAAVNCSGAARRILLLPTTTTRPATRSFPGRLSAVTSRPITTLPSTPRTKSKSTPKTQPSTTPPPQPLQTRRTYHSTTHPPPPSPFTQAETTLLTTALTSHIPTHGFTLPSLTLAARDLSLLDISPSFLGPSPVARLIHFHLYTTRTTLPSLASQHSDLLSGLSVSEKIELLTWLRLKQNEPIIQHWQQALAVMAQPFQVPVAVRELAMLADEIYYLAGDKSVDPSWYTKRAALSGIYAAAELFMTTDKSEGFQETRRFLRRRLQEAEELGGAVRSVGEWVGFTASAGVNVLRSKGVRI</sequence>
<evidence type="ECO:0000256" key="5">
    <source>
        <dbReference type="ARBA" id="ARBA00022946"/>
    </source>
</evidence>
<keyword evidence="5" id="KW-0809">Transit peptide</keyword>
<comment type="similarity">
    <text evidence="3 8">Belongs to the COQ9 family.</text>
</comment>
<evidence type="ECO:0000256" key="2">
    <source>
        <dbReference type="ARBA" id="ARBA00004749"/>
    </source>
</evidence>